<keyword evidence="6" id="KW-1185">Reference proteome</keyword>
<dbReference type="Proteomes" id="UP000321922">
    <property type="component" value="Unassembled WGS sequence"/>
</dbReference>
<dbReference type="OrthoDB" id="6311790at2"/>
<dbReference type="CDD" id="cd00383">
    <property type="entry name" value="trans_reg_C"/>
    <property type="match status" value="1"/>
</dbReference>
<comment type="caution">
    <text evidence="5">The sequence shown here is derived from an EMBL/GenBank/DDBJ whole genome shotgun (WGS) entry which is preliminary data.</text>
</comment>
<dbReference type="SUPFAM" id="SSF48452">
    <property type="entry name" value="TPR-like"/>
    <property type="match status" value="1"/>
</dbReference>
<dbReference type="PROSITE" id="PS51755">
    <property type="entry name" value="OMPR_PHOB"/>
    <property type="match status" value="1"/>
</dbReference>
<reference evidence="5 6" key="1">
    <citation type="submission" date="2019-07" db="EMBL/GenBank/DDBJ databases">
        <title>Whole genome shotgun sequence of Vibrio sagamiensis NBRC 104589.</title>
        <authorList>
            <person name="Hosoyama A."/>
            <person name="Uohara A."/>
            <person name="Ohji S."/>
            <person name="Ichikawa N."/>
        </authorList>
    </citation>
    <scope>NUCLEOTIDE SEQUENCE [LARGE SCALE GENOMIC DNA]</scope>
    <source>
        <strain evidence="5 6">NBRC 104589</strain>
    </source>
</reference>
<keyword evidence="1 2" id="KW-0238">DNA-binding</keyword>
<dbReference type="AlphaFoldDB" id="A0A511QIX8"/>
<dbReference type="InterPro" id="IPR011990">
    <property type="entry name" value="TPR-like_helical_dom_sf"/>
</dbReference>
<dbReference type="InterPro" id="IPR036388">
    <property type="entry name" value="WH-like_DNA-bd_sf"/>
</dbReference>
<organism evidence="5 6">
    <name type="scientific">Vibrio sagamiensis NBRC 104589</name>
    <dbReference type="NCBI Taxonomy" id="1219064"/>
    <lineage>
        <taxon>Bacteria</taxon>
        <taxon>Pseudomonadati</taxon>
        <taxon>Pseudomonadota</taxon>
        <taxon>Gammaproteobacteria</taxon>
        <taxon>Vibrionales</taxon>
        <taxon>Vibrionaceae</taxon>
        <taxon>Vibrio</taxon>
    </lineage>
</organism>
<dbReference type="NCBIfam" id="NF007540">
    <property type="entry name" value="PRK10153.1"/>
    <property type="match status" value="1"/>
</dbReference>
<dbReference type="GO" id="GO:0003677">
    <property type="term" value="F:DNA binding"/>
    <property type="evidence" value="ECO:0007669"/>
    <property type="project" value="UniProtKB-UniRule"/>
</dbReference>
<name>A0A511QIX8_9VIBR</name>
<feature type="DNA-binding region" description="OmpR/PhoB-type" evidence="2">
    <location>
        <begin position="3"/>
        <end position="102"/>
    </location>
</feature>
<dbReference type="GO" id="GO:0006355">
    <property type="term" value="P:regulation of DNA-templated transcription"/>
    <property type="evidence" value="ECO:0007669"/>
    <property type="project" value="InterPro"/>
</dbReference>
<dbReference type="SMART" id="SM00862">
    <property type="entry name" value="Trans_reg_C"/>
    <property type="match status" value="1"/>
</dbReference>
<dbReference type="EMBL" id="BJXJ01000045">
    <property type="protein sequence ID" value="GEM77253.1"/>
    <property type="molecule type" value="Genomic_DNA"/>
</dbReference>
<dbReference type="Gene3D" id="1.10.10.10">
    <property type="entry name" value="Winged helix-like DNA-binding domain superfamily/Winged helix DNA-binding domain"/>
    <property type="match status" value="1"/>
</dbReference>
<evidence type="ECO:0000256" key="2">
    <source>
        <dbReference type="PROSITE-ProRule" id="PRU01091"/>
    </source>
</evidence>
<evidence type="ECO:0000256" key="3">
    <source>
        <dbReference type="SAM" id="Phobius"/>
    </source>
</evidence>
<evidence type="ECO:0000313" key="6">
    <source>
        <dbReference type="Proteomes" id="UP000321922"/>
    </source>
</evidence>
<dbReference type="InterPro" id="IPR016032">
    <property type="entry name" value="Sig_transdc_resp-reg_C-effctor"/>
</dbReference>
<keyword evidence="3" id="KW-1133">Transmembrane helix</keyword>
<evidence type="ECO:0000256" key="1">
    <source>
        <dbReference type="ARBA" id="ARBA00023125"/>
    </source>
</evidence>
<evidence type="ECO:0000259" key="4">
    <source>
        <dbReference type="PROSITE" id="PS51755"/>
    </source>
</evidence>
<proteinExistence type="predicted"/>
<gene>
    <name evidence="5" type="ORF">VSA01S_33650</name>
</gene>
<keyword evidence="3" id="KW-0812">Transmembrane</keyword>
<dbReference type="InterPro" id="IPR001867">
    <property type="entry name" value="OmpR/PhoB-type_DNA-bd"/>
</dbReference>
<protein>
    <submittedName>
        <fullName evidence="5">DNA-binding transcriptional activator CadC</fullName>
    </submittedName>
</protein>
<dbReference type="RefSeq" id="WP_039978696.1">
    <property type="nucleotide sequence ID" value="NZ_BAOJ01000004.1"/>
</dbReference>
<dbReference type="SUPFAM" id="SSF46894">
    <property type="entry name" value="C-terminal effector domain of the bipartite response regulators"/>
    <property type="match status" value="1"/>
</dbReference>
<keyword evidence="3" id="KW-0472">Membrane</keyword>
<dbReference type="Gene3D" id="1.25.40.10">
    <property type="entry name" value="Tetratricopeptide repeat domain"/>
    <property type="match status" value="1"/>
</dbReference>
<accession>A0A511QIX8</accession>
<evidence type="ECO:0000313" key="5">
    <source>
        <dbReference type="EMBL" id="GEM77253.1"/>
    </source>
</evidence>
<feature type="domain" description="OmpR/PhoB-type" evidence="4">
    <location>
        <begin position="3"/>
        <end position="102"/>
    </location>
</feature>
<dbReference type="GO" id="GO:0000160">
    <property type="term" value="P:phosphorelay signal transduction system"/>
    <property type="evidence" value="ECO:0007669"/>
    <property type="project" value="InterPro"/>
</dbReference>
<sequence>MIESYFQINDWILNIDENKLYRQNKEVNVEPRLINLLHFLACHPNQVFNRDELIESVWDGAAVTEQVVTQSIFELRKLLRDGRVDSINYVITVPKRGYKLVAMVTALSQAEFMSTCLSFGIHVLSGNCMDPGQEFKNSSKHGLVDNVPPQHRAFVAKCYDGIHRLLSPYQKLRSWRLSITSFFLLSILAILLVTLAYSWSDKTIDLDTNLIEFEFQDHISRKNELYSLADGFALKLMYDVALLSEFEVTAKLEENSSTRNAGKTVFTSIKRHQGKDVFEVEYKDNILGKVLFKRKYVLKRDKLRSLVRQIPLELLRKLNVSGARLKSKVLNAGLPMDPDALELFIEANHFIAIRDKKPFQHGIDLLEQALSIEKDNAYVQAELLVAYHIQNSLEFEPKQDSHRLQELEKKLKANVRMQVGFIQPRIYEALALHTMINGETSKAKKYLQQALKVRNSVLSYVLLGKYAELDGDTRRARGFYMDALAIDASRATYRLCQSLVFPMDADVMDSNILSSIVNLGQDTH</sequence>
<feature type="transmembrane region" description="Helical" evidence="3">
    <location>
        <begin position="177"/>
        <end position="199"/>
    </location>
</feature>
<dbReference type="Pfam" id="PF00486">
    <property type="entry name" value="Trans_reg_C"/>
    <property type="match status" value="1"/>
</dbReference>